<dbReference type="AlphaFoldDB" id="A0A9D4ZDQ4"/>
<dbReference type="GO" id="GO:0003723">
    <property type="term" value="F:RNA binding"/>
    <property type="evidence" value="ECO:0007669"/>
    <property type="project" value="InterPro"/>
</dbReference>
<dbReference type="Pfam" id="PF13041">
    <property type="entry name" value="PPR_2"/>
    <property type="match status" value="3"/>
</dbReference>
<feature type="repeat" description="PPR" evidence="2">
    <location>
        <begin position="264"/>
        <end position="298"/>
    </location>
</feature>
<feature type="repeat" description="PPR" evidence="2">
    <location>
        <begin position="162"/>
        <end position="196"/>
    </location>
</feature>
<dbReference type="Proteomes" id="UP000886520">
    <property type="component" value="Chromosome 15"/>
</dbReference>
<reference evidence="3" key="1">
    <citation type="submission" date="2021-01" db="EMBL/GenBank/DDBJ databases">
        <title>Adiantum capillus-veneris genome.</title>
        <authorList>
            <person name="Fang Y."/>
            <person name="Liao Q."/>
        </authorList>
    </citation>
    <scope>NUCLEOTIDE SEQUENCE</scope>
    <source>
        <strain evidence="3">H3</strain>
        <tissue evidence="3">Leaf</tissue>
    </source>
</reference>
<dbReference type="InterPro" id="IPR002885">
    <property type="entry name" value="PPR_rpt"/>
</dbReference>
<dbReference type="FunFam" id="1.25.40.10:FF:000344">
    <property type="entry name" value="Pentatricopeptide repeat-containing protein"/>
    <property type="match status" value="1"/>
</dbReference>
<dbReference type="NCBIfam" id="TIGR00756">
    <property type="entry name" value="PPR"/>
    <property type="match status" value="3"/>
</dbReference>
<evidence type="ECO:0000256" key="2">
    <source>
        <dbReference type="PROSITE-ProRule" id="PRU00708"/>
    </source>
</evidence>
<dbReference type="GO" id="GO:0009451">
    <property type="term" value="P:RNA modification"/>
    <property type="evidence" value="ECO:0007669"/>
    <property type="project" value="InterPro"/>
</dbReference>
<keyword evidence="1" id="KW-0677">Repeat</keyword>
<dbReference type="EMBL" id="JABFUD020000015">
    <property type="protein sequence ID" value="KAI5069670.1"/>
    <property type="molecule type" value="Genomic_DNA"/>
</dbReference>
<organism evidence="3 4">
    <name type="scientific">Adiantum capillus-veneris</name>
    <name type="common">Maidenhair fern</name>
    <dbReference type="NCBI Taxonomy" id="13818"/>
    <lineage>
        <taxon>Eukaryota</taxon>
        <taxon>Viridiplantae</taxon>
        <taxon>Streptophyta</taxon>
        <taxon>Embryophyta</taxon>
        <taxon>Tracheophyta</taxon>
        <taxon>Polypodiopsida</taxon>
        <taxon>Polypodiidae</taxon>
        <taxon>Polypodiales</taxon>
        <taxon>Pteridineae</taxon>
        <taxon>Pteridaceae</taxon>
        <taxon>Vittarioideae</taxon>
        <taxon>Adiantum</taxon>
    </lineage>
</organism>
<evidence type="ECO:0000313" key="3">
    <source>
        <dbReference type="EMBL" id="KAI5069670.1"/>
    </source>
</evidence>
<dbReference type="InterPro" id="IPR046960">
    <property type="entry name" value="PPR_At4g14850-like_plant"/>
</dbReference>
<feature type="repeat" description="PPR" evidence="2">
    <location>
        <begin position="60"/>
        <end position="94"/>
    </location>
</feature>
<dbReference type="FunFam" id="1.25.40.10:FF:000031">
    <property type="entry name" value="Pentatricopeptide repeat-containing protein mitochondrial"/>
    <property type="match status" value="1"/>
</dbReference>
<protein>
    <recommendedName>
        <fullName evidence="5">Pentatricopeptide repeat-containing protein</fullName>
    </recommendedName>
</protein>
<accession>A0A9D4ZDQ4</accession>
<dbReference type="InterPro" id="IPR011990">
    <property type="entry name" value="TPR-like_helical_dom_sf"/>
</dbReference>
<dbReference type="PANTHER" id="PTHR47926">
    <property type="entry name" value="PENTATRICOPEPTIDE REPEAT-CONTAINING PROTEIN"/>
    <property type="match status" value="1"/>
</dbReference>
<keyword evidence="4" id="KW-1185">Reference proteome</keyword>
<dbReference type="PROSITE" id="PS51375">
    <property type="entry name" value="PPR"/>
    <property type="match status" value="4"/>
</dbReference>
<comment type="caution">
    <text evidence="3">The sequence shown here is derived from an EMBL/GenBank/DDBJ whole genome shotgun (WGS) entry which is preliminary data.</text>
</comment>
<proteinExistence type="predicted"/>
<dbReference type="Gene3D" id="1.25.40.10">
    <property type="entry name" value="Tetratricopeptide repeat domain"/>
    <property type="match status" value="4"/>
</dbReference>
<sequence length="384" mass="41753">MILLRSCAKMKDLSAGITVHDDIVKRGLLEKCSDALISMYAKCGNLAKAKELLDTHKSRDVISWIALISGYAQQGQSLDGLESFEKMQDEGLSPDWVTFTCALKACGSLRASDKGEQILDEIVRQGLLGNNIVLDTAVVDMYAKCGALTKAQEVLEGLPVRNVVCWSALISGYAQDGQSKQALDCFWKMQEVGIAANAVTYTSVLKACGSLGASHMGDQIHDEIRRQGLLKRDVVLGTALVDMYAKRGQLVKAQRLLEKLTLRDVVTWNALLVGYTQQCQAENALDCFARMQREGISPNAVPFSCILKACGSIGAISKGEEIHNKIASQGLFENNTILGNAVVDMYAKCGAVAKAQQVLEEFPHRDVASWNALMTGWAQQGKCE</sequence>
<gene>
    <name evidence="3" type="ORF">GOP47_0015971</name>
</gene>
<name>A0A9D4ZDQ4_ADICA</name>
<evidence type="ECO:0000256" key="1">
    <source>
        <dbReference type="ARBA" id="ARBA00022737"/>
    </source>
</evidence>
<evidence type="ECO:0000313" key="4">
    <source>
        <dbReference type="Proteomes" id="UP000886520"/>
    </source>
</evidence>
<dbReference type="OrthoDB" id="185373at2759"/>
<evidence type="ECO:0008006" key="5">
    <source>
        <dbReference type="Google" id="ProtNLM"/>
    </source>
</evidence>
<feature type="repeat" description="PPR" evidence="2">
    <location>
        <begin position="197"/>
        <end position="231"/>
    </location>
</feature>
<dbReference type="Pfam" id="PF01535">
    <property type="entry name" value="PPR"/>
    <property type="match status" value="2"/>
</dbReference>